<keyword evidence="2" id="KW-1003">Cell membrane</keyword>
<evidence type="ECO:0000256" key="2">
    <source>
        <dbReference type="ARBA" id="ARBA00022475"/>
    </source>
</evidence>
<sequence>MSADLAVLEVTALLRSGTNSTAARNHLHTEDLTDFQVKQFQFIWEVATESGGHLALALDRLAEVFRAQQRQFAELRIAFASPKATANLILLLPLFAVLFSELLGLSALGASFGTALGAVSIGIGLLLLIVARISSLRMLEKAKPRETDPGAFLDAVAIGLSAGLNPKAAAAMARTKSRVLFGDEISADQLNIFWEAVKVSEQSGIALNGLLLARADALRHRLWSNHRSQLAKLSISLLIPLGLAALPAFVFLAVVPVGIGLFSAT</sequence>
<feature type="transmembrane region" description="Helical" evidence="6">
    <location>
        <begin position="114"/>
        <end position="133"/>
    </location>
</feature>
<proteinExistence type="predicted"/>
<organism evidence="8">
    <name type="scientific">freshwater metagenome</name>
    <dbReference type="NCBI Taxonomy" id="449393"/>
    <lineage>
        <taxon>unclassified sequences</taxon>
        <taxon>metagenomes</taxon>
        <taxon>ecological metagenomes</taxon>
    </lineage>
</organism>
<reference evidence="8" key="1">
    <citation type="submission" date="2020-05" db="EMBL/GenBank/DDBJ databases">
        <authorList>
            <person name="Chiriac C."/>
            <person name="Salcher M."/>
            <person name="Ghai R."/>
            <person name="Kavagutti S V."/>
        </authorList>
    </citation>
    <scope>NUCLEOTIDE SEQUENCE</scope>
</reference>
<evidence type="ECO:0000256" key="6">
    <source>
        <dbReference type="SAM" id="Phobius"/>
    </source>
</evidence>
<comment type="subcellular location">
    <subcellularLocation>
        <location evidence="1">Cell membrane</location>
        <topology evidence="1">Multi-pass membrane protein</topology>
    </subcellularLocation>
</comment>
<evidence type="ECO:0000256" key="1">
    <source>
        <dbReference type="ARBA" id="ARBA00004651"/>
    </source>
</evidence>
<feature type="domain" description="Type II secretion system protein GspF" evidence="7">
    <location>
        <begin position="11"/>
        <end position="99"/>
    </location>
</feature>
<dbReference type="InterPro" id="IPR018076">
    <property type="entry name" value="T2SS_GspF_dom"/>
</dbReference>
<protein>
    <submittedName>
        <fullName evidence="8">Unannotated protein</fullName>
    </submittedName>
</protein>
<keyword evidence="5 6" id="KW-0472">Membrane</keyword>
<evidence type="ECO:0000313" key="8">
    <source>
        <dbReference type="EMBL" id="CAB4554267.1"/>
    </source>
</evidence>
<accession>A0A6J6CSL0</accession>
<evidence type="ECO:0000256" key="4">
    <source>
        <dbReference type="ARBA" id="ARBA00022989"/>
    </source>
</evidence>
<evidence type="ECO:0000256" key="3">
    <source>
        <dbReference type="ARBA" id="ARBA00022692"/>
    </source>
</evidence>
<dbReference type="AlphaFoldDB" id="A0A6J6CSL0"/>
<keyword evidence="3 6" id="KW-0812">Transmembrane</keyword>
<evidence type="ECO:0000256" key="5">
    <source>
        <dbReference type="ARBA" id="ARBA00023136"/>
    </source>
</evidence>
<gene>
    <name evidence="8" type="ORF">UFOPK1537_00515</name>
</gene>
<feature type="transmembrane region" description="Helical" evidence="6">
    <location>
        <begin position="86"/>
        <end position="108"/>
    </location>
</feature>
<dbReference type="GO" id="GO:0005886">
    <property type="term" value="C:plasma membrane"/>
    <property type="evidence" value="ECO:0007669"/>
    <property type="project" value="UniProtKB-SubCell"/>
</dbReference>
<dbReference type="PANTHER" id="PTHR35007:SF4">
    <property type="entry name" value="CONSERVED TRANSMEMBRANE PROTEIN-RELATED"/>
    <property type="match status" value="1"/>
</dbReference>
<name>A0A6J6CSL0_9ZZZZ</name>
<keyword evidence="4 6" id="KW-1133">Transmembrane helix</keyword>
<dbReference type="PANTHER" id="PTHR35007">
    <property type="entry name" value="INTEGRAL MEMBRANE PROTEIN-RELATED"/>
    <property type="match status" value="1"/>
</dbReference>
<evidence type="ECO:0000259" key="7">
    <source>
        <dbReference type="Pfam" id="PF00482"/>
    </source>
</evidence>
<dbReference type="EMBL" id="CAEZSX010000064">
    <property type="protein sequence ID" value="CAB4554267.1"/>
    <property type="molecule type" value="Genomic_DNA"/>
</dbReference>
<dbReference type="Pfam" id="PF00482">
    <property type="entry name" value="T2SSF"/>
    <property type="match status" value="1"/>
</dbReference>
<feature type="transmembrane region" description="Helical" evidence="6">
    <location>
        <begin position="237"/>
        <end position="262"/>
    </location>
</feature>